<dbReference type="AlphaFoldDB" id="A0A4P6Q5K7"/>
<protein>
    <submittedName>
        <fullName evidence="2">Uncharacterized protein</fullName>
    </submittedName>
</protein>
<dbReference type="OrthoDB" id="6021932at2"/>
<dbReference type="KEGG" id="strr:EKD16_18985"/>
<evidence type="ECO:0000313" key="2">
    <source>
        <dbReference type="EMBL" id="QBI55560.1"/>
    </source>
</evidence>
<feature type="region of interest" description="Disordered" evidence="1">
    <location>
        <begin position="159"/>
        <end position="312"/>
    </location>
</feature>
<name>A0A4P6Q5K7_9ACTN</name>
<feature type="compositionally biased region" description="Basic and acidic residues" evidence="1">
    <location>
        <begin position="170"/>
        <end position="185"/>
    </location>
</feature>
<organism evidence="2 3">
    <name type="scientific">Streptomonospora litoralis</name>
    <dbReference type="NCBI Taxonomy" id="2498135"/>
    <lineage>
        <taxon>Bacteria</taxon>
        <taxon>Bacillati</taxon>
        <taxon>Actinomycetota</taxon>
        <taxon>Actinomycetes</taxon>
        <taxon>Streptosporangiales</taxon>
        <taxon>Nocardiopsidaceae</taxon>
        <taxon>Streptomonospora</taxon>
    </lineage>
</organism>
<evidence type="ECO:0000256" key="1">
    <source>
        <dbReference type="SAM" id="MobiDB-lite"/>
    </source>
</evidence>
<feature type="region of interest" description="Disordered" evidence="1">
    <location>
        <begin position="1"/>
        <end position="55"/>
    </location>
</feature>
<sequence>MGEGGRAQGRSDRSMPLARREGPDEPAQQLRASGRRYAPNRPAPSAGAARDGEDPDVLLEVPDLQVEELDLDVDDLRARVSLNAEVADLLKLHVGADVDLGRVALNLKGVQAQAHLRVRLDHVAAMVERVLATIEENPQLAGSLHTPLAAAANEAADAAGGAVSGTGEVRAAESDSAEHSTEDGARPTAADGDEQGPAESTEQPVPSEHAEPNEQSAEPESAAEAPSRPLARDAPAEHAEEEALADPAEEHASEPEPARSASQRRPDRPTAARKVVGGVIAGARRSAERDSAPRKLGRSVRAGARQVGKEAGGVMYRAVKAARDAE</sequence>
<evidence type="ECO:0000313" key="3">
    <source>
        <dbReference type="Proteomes" id="UP000292235"/>
    </source>
</evidence>
<feature type="compositionally biased region" description="Basic and acidic residues" evidence="1">
    <location>
        <begin position="9"/>
        <end position="23"/>
    </location>
</feature>
<feature type="compositionally biased region" description="Low complexity" evidence="1">
    <location>
        <begin position="213"/>
        <end position="227"/>
    </location>
</feature>
<dbReference type="Proteomes" id="UP000292235">
    <property type="component" value="Chromosome"/>
</dbReference>
<proteinExistence type="predicted"/>
<dbReference type="RefSeq" id="WP_131099571.1">
    <property type="nucleotide sequence ID" value="NZ_CP036455.1"/>
</dbReference>
<feature type="compositionally biased region" description="Basic and acidic residues" evidence="1">
    <location>
        <begin position="248"/>
        <end position="257"/>
    </location>
</feature>
<gene>
    <name evidence="2" type="ORF">EKD16_18985</name>
</gene>
<keyword evidence="3" id="KW-1185">Reference proteome</keyword>
<reference evidence="2 3" key="1">
    <citation type="submission" date="2019-02" db="EMBL/GenBank/DDBJ databases">
        <authorList>
            <person name="Khodamoradi S."/>
            <person name="Hahnke R.L."/>
            <person name="Kaempfer P."/>
            <person name="Schumann P."/>
            <person name="Rohde M."/>
            <person name="Steinert M."/>
            <person name="Luzhetskyy A."/>
            <person name="Wink J."/>
            <person name="Ruckert C."/>
        </authorList>
    </citation>
    <scope>NUCLEOTIDE SEQUENCE [LARGE SCALE GENOMIC DNA]</scope>
    <source>
        <strain evidence="2 3">M2</strain>
    </source>
</reference>
<dbReference type="EMBL" id="CP036455">
    <property type="protein sequence ID" value="QBI55560.1"/>
    <property type="molecule type" value="Genomic_DNA"/>
</dbReference>
<accession>A0A4P6Q5K7</accession>